<proteinExistence type="predicted"/>
<evidence type="ECO:0008006" key="5">
    <source>
        <dbReference type="Google" id="ProtNLM"/>
    </source>
</evidence>
<dbReference type="SUPFAM" id="SSF50156">
    <property type="entry name" value="PDZ domain-like"/>
    <property type="match status" value="1"/>
</dbReference>
<organism evidence="3 4">
    <name type="scientific">Pendulispora rubella</name>
    <dbReference type="NCBI Taxonomy" id="2741070"/>
    <lineage>
        <taxon>Bacteria</taxon>
        <taxon>Pseudomonadati</taxon>
        <taxon>Myxococcota</taxon>
        <taxon>Myxococcia</taxon>
        <taxon>Myxococcales</taxon>
        <taxon>Sorangiineae</taxon>
        <taxon>Pendulisporaceae</taxon>
        <taxon>Pendulispora</taxon>
    </lineage>
</organism>
<dbReference type="EMBL" id="CP089983">
    <property type="protein sequence ID" value="WXB02718.1"/>
    <property type="molecule type" value="Genomic_DNA"/>
</dbReference>
<evidence type="ECO:0000313" key="3">
    <source>
        <dbReference type="EMBL" id="WXB02718.1"/>
    </source>
</evidence>
<evidence type="ECO:0000256" key="1">
    <source>
        <dbReference type="SAM" id="MobiDB-lite"/>
    </source>
</evidence>
<sequence>MAGLALAACAHTPAPATAVSAPPAAPAGTSSAVEKKQVHELGLSIVLRPSAQPAPRVHVEIDLDGADAELATWKIQRGSPERITDVVARDGKGNLPARVAAAADGSADIVLERRPEGAVHLGYDVRAGDGAVDDPVGIVVLEDRFRGAGEGLVALPRAVEDAELSITVTIDPEALRVRGAASSLGAGRVRSTKARPRALRYATFMAGSLGSGAFDGIEGHDEGAWLGYTKFDPRPAIAELAQTRTAFGELFKADVPLAPWTYLFMSQARPIGSFSTTPRAGSTLVLLGPDEAWGAPLRVAIAQQLVRPWIGGELRIANEGGDDAQGWWFSEGVARHVSIRLLTRLGLLTPNQWRDTIAGELAVLATSPHRMIGNAELSALAQKGNAIARATLTARGALYAAREGASLRARARRAKQETKHDSLEDEIVALMLAARNKVRPGQPSRSTLTAQQWVDALSKDDPDAAKTFESIVVRGEPVTFPADAFGPCFRAGNGSYVAYDPGFDIEKTRADREGKVVGVRPDGPAAKAGLREGDVLESMQSREGNAEIPVKLVVTRSGTKVNLSYTPRGAQGRGQTWTRVPGMADDRCGDPP</sequence>
<reference evidence="3" key="1">
    <citation type="submission" date="2021-12" db="EMBL/GenBank/DDBJ databases">
        <title>Discovery of the Pendulisporaceae a myxobacterial family with distinct sporulation behavior and unique specialized metabolism.</title>
        <authorList>
            <person name="Garcia R."/>
            <person name="Popoff A."/>
            <person name="Bader C.D."/>
            <person name="Loehr J."/>
            <person name="Walesch S."/>
            <person name="Walt C."/>
            <person name="Boldt J."/>
            <person name="Bunk B."/>
            <person name="Haeckl F.J.F.P.J."/>
            <person name="Gunesch A.P."/>
            <person name="Birkelbach J."/>
            <person name="Nuebel U."/>
            <person name="Pietschmann T."/>
            <person name="Bach T."/>
            <person name="Mueller R."/>
        </authorList>
    </citation>
    <scope>NUCLEOTIDE SEQUENCE</scope>
    <source>
        <strain evidence="3">MSr11367</strain>
    </source>
</reference>
<accession>A0ABZ2KVS1</accession>
<keyword evidence="4" id="KW-1185">Reference proteome</keyword>
<dbReference type="Proteomes" id="UP001374803">
    <property type="component" value="Chromosome"/>
</dbReference>
<protein>
    <recommendedName>
        <fullName evidence="5">PDZ domain-containing protein</fullName>
    </recommendedName>
</protein>
<dbReference type="RefSeq" id="WP_394832347.1">
    <property type="nucleotide sequence ID" value="NZ_CP089929.1"/>
</dbReference>
<feature type="chain" id="PRO_5046921412" description="PDZ domain-containing protein" evidence="2">
    <location>
        <begin position="19"/>
        <end position="592"/>
    </location>
</feature>
<keyword evidence="2" id="KW-0732">Signal</keyword>
<evidence type="ECO:0000256" key="2">
    <source>
        <dbReference type="SAM" id="SignalP"/>
    </source>
</evidence>
<feature type="signal peptide" evidence="2">
    <location>
        <begin position="1"/>
        <end position="18"/>
    </location>
</feature>
<dbReference type="Gene3D" id="2.30.42.10">
    <property type="match status" value="1"/>
</dbReference>
<feature type="region of interest" description="Disordered" evidence="1">
    <location>
        <begin position="566"/>
        <end position="592"/>
    </location>
</feature>
<dbReference type="InterPro" id="IPR036034">
    <property type="entry name" value="PDZ_sf"/>
</dbReference>
<evidence type="ECO:0000313" key="4">
    <source>
        <dbReference type="Proteomes" id="UP001374803"/>
    </source>
</evidence>
<name>A0ABZ2KVS1_9BACT</name>
<gene>
    <name evidence="3" type="ORF">LVJ94_38130</name>
</gene>